<dbReference type="PANTHER" id="PTHR21483:SF18">
    <property type="entry name" value="RNA POLYMERASE II-ASSOCIATED PROTEIN 1"/>
    <property type="match status" value="1"/>
</dbReference>
<organism evidence="2 3">
    <name type="scientific">Komagataella pastoris</name>
    <name type="common">Yeast</name>
    <name type="synonym">Pichia pastoris</name>
    <dbReference type="NCBI Taxonomy" id="4922"/>
    <lineage>
        <taxon>Eukaryota</taxon>
        <taxon>Fungi</taxon>
        <taxon>Dikarya</taxon>
        <taxon>Ascomycota</taxon>
        <taxon>Saccharomycotina</taxon>
        <taxon>Pichiomycetes</taxon>
        <taxon>Pichiales</taxon>
        <taxon>Pichiaceae</taxon>
        <taxon>Komagataella</taxon>
    </lineage>
</organism>
<dbReference type="OrthoDB" id="348201at2759"/>
<dbReference type="Proteomes" id="UP000094565">
    <property type="component" value="Chromosome 4"/>
</dbReference>
<name>A0A1B2JH25_PICPA</name>
<dbReference type="InterPro" id="IPR013929">
    <property type="entry name" value="RPAP1_C"/>
</dbReference>
<dbReference type="GO" id="GO:0006366">
    <property type="term" value="P:transcription by RNA polymerase II"/>
    <property type="evidence" value="ECO:0007669"/>
    <property type="project" value="InterPro"/>
</dbReference>
<feature type="domain" description="RPAP1 C-terminal" evidence="1">
    <location>
        <begin position="300"/>
        <end position="367"/>
    </location>
</feature>
<keyword evidence="3" id="KW-1185">Reference proteome</keyword>
<protein>
    <submittedName>
        <fullName evidence="2">BA75_04362T0</fullName>
    </submittedName>
</protein>
<accession>A0A1B2JH25</accession>
<dbReference type="EMBL" id="CP014587">
    <property type="protein sequence ID" value="ANZ77364.1"/>
    <property type="molecule type" value="Genomic_DNA"/>
</dbReference>
<dbReference type="AlphaFoldDB" id="A0A1B2JH25"/>
<evidence type="ECO:0000259" key="1">
    <source>
        <dbReference type="Pfam" id="PF08620"/>
    </source>
</evidence>
<dbReference type="InterPro" id="IPR039913">
    <property type="entry name" value="RPAP1/Rba50"/>
</dbReference>
<sequence>MNLISEVIERDLNFQSTTQETSSAENVTVVSLDGFPVATKKRPSKWSKRLRSKKPQTFPTEELKSLYERTDPVLESNRKLKLGNDTVELQNLSQKTAEQSKDLSEYISQESLPFAQCISSENEKTNNYINAQAELPQCVEEPCCNKIIEGYGAWIGGRVIEPPSISCTETEGIKLADNTGAYSSGENELTRKCKLGLESEFQQPLQWDDVEYSNELHPNYSDSFIETGMPNSTLHTPRPAIVAKENNYAELDLNDPKFNEKLHQKYFPDLPAHPEQLAWMSPVTDETGEGDDVIYDDVKDIRFDFRGEMIPTSKVLSIPTAKGLHHHSRNPGMAGYTLHELASYACSTFPSQKCIAIRTLGRILYKLGKHSYPLSVDGIEDYYGDRILLDSFEATIWKLIEEFHIIEILIKSSDERETSNLSIRSYAVEALWLWRAGRGDKNSLAS</sequence>
<gene>
    <name evidence="2" type="primary">RBA50</name>
    <name evidence="2" type="ORF">ATY40_BA7504362</name>
</gene>
<reference evidence="2 3" key="1">
    <citation type="submission" date="2016-02" db="EMBL/GenBank/DDBJ databases">
        <title>Comparative genomic and transcriptomic foundation for Pichia pastoris.</title>
        <authorList>
            <person name="Love K.R."/>
            <person name="Shah K.A."/>
            <person name="Whittaker C.A."/>
            <person name="Wu J."/>
            <person name="Bartlett M.C."/>
            <person name="Ma D."/>
            <person name="Leeson R.L."/>
            <person name="Priest M."/>
            <person name="Young S.K."/>
            <person name="Love J.C."/>
        </authorList>
    </citation>
    <scope>NUCLEOTIDE SEQUENCE [LARGE SCALE GENOMIC DNA]</scope>
    <source>
        <strain evidence="2 3">ATCC 28485</strain>
    </source>
</reference>
<evidence type="ECO:0000313" key="3">
    <source>
        <dbReference type="Proteomes" id="UP000094565"/>
    </source>
</evidence>
<dbReference type="Pfam" id="PF08620">
    <property type="entry name" value="RPAP1_C"/>
    <property type="match status" value="1"/>
</dbReference>
<proteinExistence type="predicted"/>
<dbReference type="PANTHER" id="PTHR21483">
    <property type="entry name" value="RNA POLYMERASE II-ASSOCIATED PROTEIN 1"/>
    <property type="match status" value="1"/>
</dbReference>
<evidence type="ECO:0000313" key="2">
    <source>
        <dbReference type="EMBL" id="ANZ77364.1"/>
    </source>
</evidence>